<dbReference type="PANTHER" id="PTHR34580">
    <property type="match status" value="1"/>
</dbReference>
<evidence type="ECO:0000313" key="3">
    <source>
        <dbReference type="EMBL" id="MBE6833812.1"/>
    </source>
</evidence>
<dbReference type="Pfam" id="PF13280">
    <property type="entry name" value="WYL"/>
    <property type="match status" value="1"/>
</dbReference>
<dbReference type="InterPro" id="IPR057727">
    <property type="entry name" value="WCX_dom"/>
</dbReference>
<dbReference type="InterPro" id="IPR051534">
    <property type="entry name" value="CBASS_pafABC_assoc_protein"/>
</dbReference>
<dbReference type="InterPro" id="IPR026881">
    <property type="entry name" value="WYL_dom"/>
</dbReference>
<evidence type="ECO:0000259" key="1">
    <source>
        <dbReference type="Pfam" id="PF13280"/>
    </source>
</evidence>
<name>A0A928KSB8_9FIRM</name>
<dbReference type="EMBL" id="SVNY01000004">
    <property type="protein sequence ID" value="MBE6833812.1"/>
    <property type="molecule type" value="Genomic_DNA"/>
</dbReference>
<organism evidence="3 4">
    <name type="scientific">Faecalispora sporosphaeroides</name>
    <dbReference type="NCBI Taxonomy" id="1549"/>
    <lineage>
        <taxon>Bacteria</taxon>
        <taxon>Bacillati</taxon>
        <taxon>Bacillota</taxon>
        <taxon>Clostridia</taxon>
        <taxon>Eubacteriales</taxon>
        <taxon>Oscillospiraceae</taxon>
        <taxon>Faecalispora</taxon>
    </lineage>
</organism>
<reference evidence="3" key="1">
    <citation type="submission" date="2019-04" db="EMBL/GenBank/DDBJ databases">
        <title>Evolution of Biomass-Degrading Anaerobic Consortia Revealed by Metagenomics.</title>
        <authorList>
            <person name="Peng X."/>
        </authorList>
    </citation>
    <scope>NUCLEOTIDE SEQUENCE</scope>
    <source>
        <strain evidence="3">SIG551</strain>
    </source>
</reference>
<dbReference type="AlphaFoldDB" id="A0A928KSB8"/>
<gene>
    <name evidence="3" type="ORF">E7512_09570</name>
</gene>
<dbReference type="SUPFAM" id="SSF46785">
    <property type="entry name" value="Winged helix' DNA-binding domain"/>
    <property type="match status" value="1"/>
</dbReference>
<comment type="caution">
    <text evidence="3">The sequence shown here is derived from an EMBL/GenBank/DDBJ whole genome shotgun (WGS) entry which is preliminary data.</text>
</comment>
<proteinExistence type="predicted"/>
<dbReference type="PANTHER" id="PTHR34580:SF1">
    <property type="entry name" value="PROTEIN PAFC"/>
    <property type="match status" value="1"/>
</dbReference>
<dbReference type="InterPro" id="IPR036390">
    <property type="entry name" value="WH_DNA-bd_sf"/>
</dbReference>
<sequence>MPSSSNQKKKLLYLMRILLERTDADHVMTIQELIAALAEYGVPAERKSVYADLELLREFGLDVESRRSRTIGYYVDAREFELPELKLLVDAVQSSRFITPKKSTELIQKLSSLTSNPQAGQLRRQVYVANRPKTINESIYYNIDAIHTAIHSGRKISFQYFDYNADKERVYRKGGERYCQSPMALCWDDDKYYLICYSTKYGDFAHYRVDRMNQVAVCGEEAERPDQNDFDVAEHAKQVFGMYSGELVAATLRFDQSLVNSVLDRFGPEVPFRKCGDFFEICVEVSNSPVFLSWIFQFGEKAEIVAPQSLVDSMRALLSAQIKKYQ</sequence>
<dbReference type="Proteomes" id="UP000754750">
    <property type="component" value="Unassembled WGS sequence"/>
</dbReference>
<feature type="domain" description="WCX" evidence="2">
    <location>
        <begin position="247"/>
        <end position="319"/>
    </location>
</feature>
<evidence type="ECO:0000259" key="2">
    <source>
        <dbReference type="Pfam" id="PF25583"/>
    </source>
</evidence>
<dbReference type="Pfam" id="PF25583">
    <property type="entry name" value="WCX"/>
    <property type="match status" value="1"/>
</dbReference>
<dbReference type="PROSITE" id="PS52050">
    <property type="entry name" value="WYL"/>
    <property type="match status" value="1"/>
</dbReference>
<feature type="domain" description="WYL" evidence="1">
    <location>
        <begin position="143"/>
        <end position="217"/>
    </location>
</feature>
<dbReference type="RefSeq" id="WP_326840529.1">
    <property type="nucleotide sequence ID" value="NZ_SVNY01000004.1"/>
</dbReference>
<evidence type="ECO:0000313" key="4">
    <source>
        <dbReference type="Proteomes" id="UP000754750"/>
    </source>
</evidence>
<accession>A0A928KSB8</accession>
<protein>
    <submittedName>
        <fullName evidence="3">WYL domain-containing protein</fullName>
    </submittedName>
</protein>